<accession>A0AA35WIL1</accession>
<keyword evidence="8" id="KW-0594">Phospholipid biosynthesis</keyword>
<dbReference type="GO" id="GO:0005886">
    <property type="term" value="C:plasma membrane"/>
    <property type="evidence" value="ECO:0007669"/>
    <property type="project" value="InterPro"/>
</dbReference>
<organism evidence="11 12">
    <name type="scientific">Geodia barretti</name>
    <name type="common">Barrett's horny sponge</name>
    <dbReference type="NCBI Taxonomy" id="519541"/>
    <lineage>
        <taxon>Eukaryota</taxon>
        <taxon>Metazoa</taxon>
        <taxon>Porifera</taxon>
        <taxon>Demospongiae</taxon>
        <taxon>Heteroscleromorpha</taxon>
        <taxon>Tetractinellida</taxon>
        <taxon>Astrophorina</taxon>
        <taxon>Geodiidae</taxon>
        <taxon>Geodia</taxon>
    </lineage>
</organism>
<evidence type="ECO:0000256" key="9">
    <source>
        <dbReference type="ARBA" id="ARBA00023264"/>
    </source>
</evidence>
<dbReference type="GO" id="GO:0043772">
    <property type="term" value="F:acyl-phosphate glycerol-3-phosphate acyltransferase activity"/>
    <property type="evidence" value="ECO:0007669"/>
    <property type="project" value="InterPro"/>
</dbReference>
<feature type="transmembrane region" description="Helical" evidence="10">
    <location>
        <begin position="109"/>
        <end position="134"/>
    </location>
</feature>
<evidence type="ECO:0000313" key="12">
    <source>
        <dbReference type="Proteomes" id="UP001174909"/>
    </source>
</evidence>
<name>A0AA35WIL1_GEOBA</name>
<keyword evidence="1" id="KW-1003">Cell membrane</keyword>
<dbReference type="PANTHER" id="PTHR30309">
    <property type="entry name" value="INNER MEMBRANE PROTEIN YGIH"/>
    <property type="match status" value="1"/>
</dbReference>
<evidence type="ECO:0000256" key="1">
    <source>
        <dbReference type="ARBA" id="ARBA00022475"/>
    </source>
</evidence>
<dbReference type="PANTHER" id="PTHR30309:SF0">
    <property type="entry name" value="GLYCEROL-3-PHOSPHATE ACYLTRANSFERASE-RELATED"/>
    <property type="match status" value="1"/>
</dbReference>
<keyword evidence="6" id="KW-0443">Lipid metabolism</keyword>
<dbReference type="AlphaFoldDB" id="A0AA35WIL1"/>
<feature type="transmembrane region" description="Helical" evidence="10">
    <location>
        <begin position="6"/>
        <end position="25"/>
    </location>
</feature>
<evidence type="ECO:0000256" key="3">
    <source>
        <dbReference type="ARBA" id="ARBA00022679"/>
    </source>
</evidence>
<evidence type="ECO:0000313" key="11">
    <source>
        <dbReference type="EMBL" id="CAI8015715.1"/>
    </source>
</evidence>
<evidence type="ECO:0000256" key="5">
    <source>
        <dbReference type="ARBA" id="ARBA00022989"/>
    </source>
</evidence>
<keyword evidence="11" id="KW-0012">Acyltransferase</keyword>
<dbReference type="SMART" id="SM01207">
    <property type="entry name" value="G3P_acyltransf"/>
    <property type="match status" value="1"/>
</dbReference>
<evidence type="ECO:0000256" key="6">
    <source>
        <dbReference type="ARBA" id="ARBA00023098"/>
    </source>
</evidence>
<evidence type="ECO:0000256" key="4">
    <source>
        <dbReference type="ARBA" id="ARBA00022692"/>
    </source>
</evidence>
<keyword evidence="7 10" id="KW-0472">Membrane</keyword>
<keyword evidence="5 10" id="KW-1133">Transmembrane helix</keyword>
<dbReference type="HAMAP" id="MF_01043">
    <property type="entry name" value="PlsY"/>
    <property type="match status" value="1"/>
</dbReference>
<keyword evidence="9" id="KW-1208">Phospholipid metabolism</keyword>
<dbReference type="Proteomes" id="UP001174909">
    <property type="component" value="Unassembled WGS sequence"/>
</dbReference>
<feature type="transmembrane region" description="Helical" evidence="10">
    <location>
        <begin position="164"/>
        <end position="182"/>
    </location>
</feature>
<gene>
    <name evidence="11" type="ORF">GBAR_LOCUS9696</name>
</gene>
<evidence type="ECO:0000256" key="8">
    <source>
        <dbReference type="ARBA" id="ARBA00023209"/>
    </source>
</evidence>
<keyword evidence="4 10" id="KW-0812">Transmembrane</keyword>
<dbReference type="EMBL" id="CASHTH010001466">
    <property type="protein sequence ID" value="CAI8015715.1"/>
    <property type="molecule type" value="Genomic_DNA"/>
</dbReference>
<comment type="caution">
    <text evidence="11">The sequence shown here is derived from an EMBL/GenBank/DDBJ whole genome shotgun (WGS) entry which is preliminary data.</text>
</comment>
<evidence type="ECO:0000256" key="2">
    <source>
        <dbReference type="ARBA" id="ARBA00022516"/>
    </source>
</evidence>
<dbReference type="Pfam" id="PF02660">
    <property type="entry name" value="G3P_acyltransf"/>
    <property type="match status" value="1"/>
</dbReference>
<keyword evidence="12" id="KW-1185">Reference proteome</keyword>
<reference evidence="11" key="1">
    <citation type="submission" date="2023-03" db="EMBL/GenBank/DDBJ databases">
        <authorList>
            <person name="Steffen K."/>
            <person name="Cardenas P."/>
        </authorList>
    </citation>
    <scope>NUCLEOTIDE SEQUENCE</scope>
</reference>
<sequence length="204" mass="21308">MPSIESLGVVLLGFLLGSFPTAYLTGKWRRGIDIRGVGSGNPGATNIGREVGVASGILVLAVDAAKGVVAIVVGQRLGVPPTTLYFTALAAVVAHNFSPFLGFRGGKGAATVLGISMLMLWQITAISGAIGLLALAATRHVVWAMTAVFIALNALTIATGQPLGQIILCIVLSLLVACTHFGRQRAYLLPALANRDWRRFMSID</sequence>
<dbReference type="InterPro" id="IPR003811">
    <property type="entry name" value="G3P_acylTferase_PlsY"/>
</dbReference>
<evidence type="ECO:0000256" key="7">
    <source>
        <dbReference type="ARBA" id="ARBA00023136"/>
    </source>
</evidence>
<proteinExistence type="inferred from homology"/>
<evidence type="ECO:0000256" key="10">
    <source>
        <dbReference type="SAM" id="Phobius"/>
    </source>
</evidence>
<dbReference type="GO" id="GO:0008654">
    <property type="term" value="P:phospholipid biosynthetic process"/>
    <property type="evidence" value="ECO:0007669"/>
    <property type="project" value="UniProtKB-KW"/>
</dbReference>
<protein>
    <submittedName>
        <fullName evidence="11">Glycerol-3-phosphate acyltransferase</fullName>
    </submittedName>
</protein>
<keyword evidence="2" id="KW-0444">Lipid biosynthesis</keyword>
<keyword evidence="3" id="KW-0808">Transferase</keyword>
<feature type="transmembrane region" description="Helical" evidence="10">
    <location>
        <begin position="84"/>
        <end position="103"/>
    </location>
</feature>